<feature type="region of interest" description="Disordered" evidence="5">
    <location>
        <begin position="1"/>
        <end position="96"/>
    </location>
</feature>
<keyword evidence="4 6" id="KW-0472">Membrane</keyword>
<feature type="compositionally biased region" description="Basic and acidic residues" evidence="5">
    <location>
        <begin position="143"/>
        <end position="155"/>
    </location>
</feature>
<evidence type="ECO:0000256" key="4">
    <source>
        <dbReference type="ARBA" id="ARBA00023136"/>
    </source>
</evidence>
<feature type="compositionally biased region" description="Polar residues" evidence="5">
    <location>
        <begin position="43"/>
        <end position="56"/>
    </location>
</feature>
<evidence type="ECO:0000256" key="2">
    <source>
        <dbReference type="ARBA" id="ARBA00022692"/>
    </source>
</evidence>
<dbReference type="SUPFAM" id="SSF103473">
    <property type="entry name" value="MFS general substrate transporter"/>
    <property type="match status" value="1"/>
</dbReference>
<evidence type="ECO:0000256" key="5">
    <source>
        <dbReference type="SAM" id="MobiDB-lite"/>
    </source>
</evidence>
<feature type="transmembrane region" description="Helical" evidence="6">
    <location>
        <begin position="632"/>
        <end position="652"/>
    </location>
</feature>
<accession>A0AAN8EET6</accession>
<dbReference type="Gene3D" id="1.20.1250.20">
    <property type="entry name" value="MFS general substrate transporter like domains"/>
    <property type="match status" value="1"/>
</dbReference>
<gene>
    <name evidence="7" type="ORF">OHC33_006523</name>
</gene>
<comment type="subcellular location">
    <subcellularLocation>
        <location evidence="1">Membrane</location>
        <topology evidence="1">Multi-pass membrane protein</topology>
    </subcellularLocation>
</comment>
<sequence length="722" mass="78115">MTTSNLLVHLSNEPSTDTRQGSTISGPSPSEDSSIDEQPPKARSSNIQATQRTRSPSVAPIRSLSTRAAPRPPSLASFQSGQDQVQSLESPPLQSTASNSIHASIAKLEFLVHEATRLVENTFWHEQENRIEEEQAPQGKSLESVHQHSDLDSPKKTATKALSGRSSALGSFRTVSPGVNSVTSLPTVKAAVAQPILTLPASKNTEHLPWKPSKAVCADHEARQDDVLAHLHHAACPESGRSSIESFQADQAIEQRPEMTPESPPHKAKDATQPTVVRFAEPSPVPVVEIHPEPSTVVVSRHNSGPQAKESPVFQFIVEDADAQHEADFAGRHEPQRTMTGLKGRAVTIPRKPLRQPTAMLDPLSGVGLKRTSTSRQSSSALRTLSPQPISSFSSPGKGLLQRARTGHERHYSNIFGLPSRHMSMNLSHATGSLEPPKVDLKRKSYVDVYHEGETFNVHDTCHHATIARNWPNPRKRFTATVACINTSCIGLLVGIYAGEVPAIQYAIADFGHYSILGNVFMYIGLAFSTFVFWPLPLLHGRKPYTIAAGLLALVLQVPQGLAVAGYRDPSESAWKWLLLISRAVSGFALGLSDMNLKAILLDCFGASLQSQGDDPLDIYDVRKHGGGMGMWLGLVSWSTVGPISIGFMAGASIVNNGASVSCGFWASLCVLLVVLLLNIIAPEVRRSAFRRTIAEMTGEGGEFSRVTRGEIKMHVDATGPY</sequence>
<keyword evidence="8" id="KW-1185">Reference proteome</keyword>
<name>A0AAN8EET6_9EURO</name>
<dbReference type="GO" id="GO:0022857">
    <property type="term" value="F:transmembrane transporter activity"/>
    <property type="evidence" value="ECO:0007669"/>
    <property type="project" value="TreeGrafter"/>
</dbReference>
<feature type="region of interest" description="Disordered" evidence="5">
    <location>
        <begin position="357"/>
        <end position="400"/>
    </location>
</feature>
<dbReference type="PANTHER" id="PTHR23502:SF76">
    <property type="entry name" value="POLYAMINE TRANSPORT PROTEIN"/>
    <property type="match status" value="1"/>
</dbReference>
<reference evidence="7 8" key="1">
    <citation type="submission" date="2022-12" db="EMBL/GenBank/DDBJ databases">
        <title>Genomic features and morphological characterization of a novel Knufia sp. strain isolated from spacecraft assembly facility.</title>
        <authorList>
            <person name="Teixeira M."/>
            <person name="Chander A.M."/>
            <person name="Stajich J.E."/>
            <person name="Venkateswaran K."/>
        </authorList>
    </citation>
    <scope>NUCLEOTIDE SEQUENCE [LARGE SCALE GENOMIC DNA]</scope>
    <source>
        <strain evidence="7 8">FJI-L2-BK-P2</strain>
    </source>
</reference>
<feature type="transmembrane region" description="Helical" evidence="6">
    <location>
        <begin position="664"/>
        <end position="682"/>
    </location>
</feature>
<feature type="compositionally biased region" description="Polar residues" evidence="5">
    <location>
        <begin position="164"/>
        <end position="173"/>
    </location>
</feature>
<keyword evidence="2 6" id="KW-0812">Transmembrane</keyword>
<feature type="transmembrane region" description="Helical" evidence="6">
    <location>
        <begin position="511"/>
        <end position="534"/>
    </location>
</feature>
<dbReference type="InterPro" id="IPR036259">
    <property type="entry name" value="MFS_trans_sf"/>
</dbReference>
<comment type="caution">
    <text evidence="7">The sequence shown here is derived from an EMBL/GenBank/DDBJ whole genome shotgun (WGS) entry which is preliminary data.</text>
</comment>
<dbReference type="Proteomes" id="UP001316803">
    <property type="component" value="Unassembled WGS sequence"/>
</dbReference>
<proteinExistence type="predicted"/>
<dbReference type="GO" id="GO:0005886">
    <property type="term" value="C:plasma membrane"/>
    <property type="evidence" value="ECO:0007669"/>
    <property type="project" value="TreeGrafter"/>
</dbReference>
<feature type="region of interest" description="Disordered" evidence="5">
    <location>
        <begin position="132"/>
        <end position="173"/>
    </location>
</feature>
<feature type="compositionally biased region" description="Polar residues" evidence="5">
    <location>
        <begin position="76"/>
        <end position="96"/>
    </location>
</feature>
<feature type="transmembrane region" description="Helical" evidence="6">
    <location>
        <begin position="478"/>
        <end position="499"/>
    </location>
</feature>
<keyword evidence="3 6" id="KW-1133">Transmembrane helix</keyword>
<evidence type="ECO:0000313" key="7">
    <source>
        <dbReference type="EMBL" id="KAK5952480.1"/>
    </source>
</evidence>
<dbReference type="PANTHER" id="PTHR23502">
    <property type="entry name" value="MAJOR FACILITATOR SUPERFAMILY"/>
    <property type="match status" value="1"/>
</dbReference>
<dbReference type="AlphaFoldDB" id="A0AAN8EET6"/>
<evidence type="ECO:0000256" key="1">
    <source>
        <dbReference type="ARBA" id="ARBA00004141"/>
    </source>
</evidence>
<organism evidence="7 8">
    <name type="scientific">Knufia fluminis</name>
    <dbReference type="NCBI Taxonomy" id="191047"/>
    <lineage>
        <taxon>Eukaryota</taxon>
        <taxon>Fungi</taxon>
        <taxon>Dikarya</taxon>
        <taxon>Ascomycota</taxon>
        <taxon>Pezizomycotina</taxon>
        <taxon>Eurotiomycetes</taxon>
        <taxon>Chaetothyriomycetidae</taxon>
        <taxon>Chaetothyriales</taxon>
        <taxon>Trichomeriaceae</taxon>
        <taxon>Knufia</taxon>
    </lineage>
</organism>
<feature type="compositionally biased region" description="Polar residues" evidence="5">
    <location>
        <begin position="1"/>
        <end position="32"/>
    </location>
</feature>
<dbReference type="EMBL" id="JAKLMC020000015">
    <property type="protein sequence ID" value="KAK5952480.1"/>
    <property type="molecule type" value="Genomic_DNA"/>
</dbReference>
<evidence type="ECO:0000256" key="3">
    <source>
        <dbReference type="ARBA" id="ARBA00022989"/>
    </source>
</evidence>
<evidence type="ECO:0000256" key="6">
    <source>
        <dbReference type="SAM" id="Phobius"/>
    </source>
</evidence>
<feature type="compositionally biased region" description="Polar residues" evidence="5">
    <location>
        <begin position="371"/>
        <end position="395"/>
    </location>
</feature>
<protein>
    <submittedName>
        <fullName evidence="7">Uncharacterized protein</fullName>
    </submittedName>
</protein>
<evidence type="ECO:0000313" key="8">
    <source>
        <dbReference type="Proteomes" id="UP001316803"/>
    </source>
</evidence>
<feature type="transmembrane region" description="Helical" evidence="6">
    <location>
        <begin position="546"/>
        <end position="568"/>
    </location>
</feature>